<dbReference type="OrthoDB" id="5495375at2"/>
<evidence type="ECO:0000259" key="1">
    <source>
        <dbReference type="Pfam" id="PF12697"/>
    </source>
</evidence>
<dbReference type="GO" id="GO:0003824">
    <property type="term" value="F:catalytic activity"/>
    <property type="evidence" value="ECO:0007669"/>
    <property type="project" value="UniProtKB-ARBA"/>
</dbReference>
<dbReference type="PANTHER" id="PTHR43689:SF8">
    <property type="entry name" value="ALPHA_BETA-HYDROLASES SUPERFAMILY PROTEIN"/>
    <property type="match status" value="1"/>
</dbReference>
<dbReference type="Pfam" id="PF12697">
    <property type="entry name" value="Abhydrolase_6"/>
    <property type="match status" value="1"/>
</dbReference>
<name>A0A318L0A1_9NOCA</name>
<dbReference type="PRINTS" id="PR00111">
    <property type="entry name" value="ABHYDROLASE"/>
</dbReference>
<dbReference type="Proteomes" id="UP000247569">
    <property type="component" value="Unassembled WGS sequence"/>
</dbReference>
<sequence>MMAGFINTDRFGRNDSPDATDVLLIHGAGGSSRHWRWVAAELAADLAPVGVDLPGHGASPGRTPRTVEAATDAVIHAVECEELCREPGIVVGHSAGGLVALDLAYRYPHLVAGLLLIGTAARIGLHPDLLTQLGHGRVERDFLRGAFHRYPGYQRFEQVVTDFRRLRVAQRGDLLGLADHDSTEKLAALSMNVLVLVGEHDVVVAPRRSRAMAARFRHGRLRSVDAGHYLPLECPDVVAEAIDELALSRRVVTRRSN</sequence>
<keyword evidence="3" id="KW-1185">Reference proteome</keyword>
<dbReference type="RefSeq" id="WP_083894239.1">
    <property type="nucleotide sequence ID" value="NZ_QJKF01000001.1"/>
</dbReference>
<gene>
    <name evidence="2" type="ORF">DFR70_101988</name>
</gene>
<dbReference type="InterPro" id="IPR029058">
    <property type="entry name" value="AB_hydrolase_fold"/>
</dbReference>
<dbReference type="PANTHER" id="PTHR43689">
    <property type="entry name" value="HYDROLASE"/>
    <property type="match status" value="1"/>
</dbReference>
<protein>
    <submittedName>
        <fullName evidence="2">Pimeloyl-ACP methyl ester carboxylesterase</fullName>
    </submittedName>
</protein>
<organism evidence="2 3">
    <name type="scientific">Nocardia tenerifensis</name>
    <dbReference type="NCBI Taxonomy" id="228006"/>
    <lineage>
        <taxon>Bacteria</taxon>
        <taxon>Bacillati</taxon>
        <taxon>Actinomycetota</taxon>
        <taxon>Actinomycetes</taxon>
        <taxon>Mycobacteriales</taxon>
        <taxon>Nocardiaceae</taxon>
        <taxon>Nocardia</taxon>
    </lineage>
</organism>
<comment type="caution">
    <text evidence="2">The sequence shown here is derived from an EMBL/GenBank/DDBJ whole genome shotgun (WGS) entry which is preliminary data.</text>
</comment>
<proteinExistence type="predicted"/>
<dbReference type="AlphaFoldDB" id="A0A318L0A1"/>
<reference evidence="2 3" key="1">
    <citation type="submission" date="2018-05" db="EMBL/GenBank/DDBJ databases">
        <title>Genomic Encyclopedia of Type Strains, Phase IV (KMG-IV): sequencing the most valuable type-strain genomes for metagenomic binning, comparative biology and taxonomic classification.</title>
        <authorList>
            <person name="Goeker M."/>
        </authorList>
    </citation>
    <scope>NUCLEOTIDE SEQUENCE [LARGE SCALE GENOMIC DNA]</scope>
    <source>
        <strain evidence="2 3">DSM 44704</strain>
    </source>
</reference>
<evidence type="ECO:0000313" key="3">
    <source>
        <dbReference type="Proteomes" id="UP000247569"/>
    </source>
</evidence>
<dbReference type="EMBL" id="QJKF01000001">
    <property type="protein sequence ID" value="PXX71554.1"/>
    <property type="molecule type" value="Genomic_DNA"/>
</dbReference>
<feature type="domain" description="AB hydrolase-1" evidence="1">
    <location>
        <begin position="22"/>
        <end position="241"/>
    </location>
</feature>
<accession>A0A318L0A1</accession>
<dbReference type="InterPro" id="IPR000073">
    <property type="entry name" value="AB_hydrolase_1"/>
</dbReference>
<dbReference type="Gene3D" id="3.40.50.1820">
    <property type="entry name" value="alpha/beta hydrolase"/>
    <property type="match status" value="1"/>
</dbReference>
<dbReference type="SUPFAM" id="SSF53474">
    <property type="entry name" value="alpha/beta-Hydrolases"/>
    <property type="match status" value="1"/>
</dbReference>
<evidence type="ECO:0000313" key="2">
    <source>
        <dbReference type="EMBL" id="PXX71554.1"/>
    </source>
</evidence>